<accession>A0ABP7R3K9</accession>
<evidence type="ECO:0000256" key="1">
    <source>
        <dbReference type="ARBA" id="ARBA00023015"/>
    </source>
</evidence>
<dbReference type="Pfam" id="PF12833">
    <property type="entry name" value="HTH_18"/>
    <property type="match status" value="1"/>
</dbReference>
<evidence type="ECO:0000256" key="2">
    <source>
        <dbReference type="ARBA" id="ARBA00023125"/>
    </source>
</evidence>
<organism evidence="6 7">
    <name type="scientific">Hymenobacter antarcticus</name>
    <dbReference type="NCBI Taxonomy" id="486270"/>
    <lineage>
        <taxon>Bacteria</taxon>
        <taxon>Pseudomonadati</taxon>
        <taxon>Bacteroidota</taxon>
        <taxon>Cytophagia</taxon>
        <taxon>Cytophagales</taxon>
        <taxon>Hymenobacteraceae</taxon>
        <taxon>Hymenobacter</taxon>
    </lineage>
</organism>
<feature type="region of interest" description="Disordered" evidence="4">
    <location>
        <begin position="191"/>
        <end position="217"/>
    </location>
</feature>
<keyword evidence="3" id="KW-0804">Transcription</keyword>
<reference evidence="7" key="1">
    <citation type="journal article" date="2019" name="Int. J. Syst. Evol. Microbiol.">
        <title>The Global Catalogue of Microorganisms (GCM) 10K type strain sequencing project: providing services to taxonomists for standard genome sequencing and annotation.</title>
        <authorList>
            <consortium name="The Broad Institute Genomics Platform"/>
            <consortium name="The Broad Institute Genome Sequencing Center for Infectious Disease"/>
            <person name="Wu L."/>
            <person name="Ma J."/>
        </authorList>
    </citation>
    <scope>NUCLEOTIDE SEQUENCE [LARGE SCALE GENOMIC DNA]</scope>
    <source>
        <strain evidence="7">JCM 17217</strain>
    </source>
</reference>
<dbReference type="SUPFAM" id="SSF46689">
    <property type="entry name" value="Homeodomain-like"/>
    <property type="match status" value="1"/>
</dbReference>
<dbReference type="InterPro" id="IPR018062">
    <property type="entry name" value="HTH_AraC-typ_CS"/>
</dbReference>
<name>A0ABP7R3K9_9BACT</name>
<keyword evidence="1" id="KW-0805">Transcription regulation</keyword>
<protein>
    <recommendedName>
        <fullName evidence="5">HTH araC/xylS-type domain-containing protein</fullName>
    </recommendedName>
</protein>
<evidence type="ECO:0000313" key="7">
    <source>
        <dbReference type="Proteomes" id="UP001501556"/>
    </source>
</evidence>
<dbReference type="PROSITE" id="PS00041">
    <property type="entry name" value="HTH_ARAC_FAMILY_1"/>
    <property type="match status" value="1"/>
</dbReference>
<dbReference type="PANTHER" id="PTHR43280:SF2">
    <property type="entry name" value="HTH-TYPE TRANSCRIPTIONAL REGULATOR EXSA"/>
    <property type="match status" value="1"/>
</dbReference>
<evidence type="ECO:0000256" key="3">
    <source>
        <dbReference type="ARBA" id="ARBA00023163"/>
    </source>
</evidence>
<dbReference type="InterPro" id="IPR009057">
    <property type="entry name" value="Homeodomain-like_sf"/>
</dbReference>
<dbReference type="RefSeq" id="WP_345127419.1">
    <property type="nucleotide sequence ID" value="NZ_BAABDI010000047.1"/>
</dbReference>
<evidence type="ECO:0000256" key="4">
    <source>
        <dbReference type="SAM" id="MobiDB-lite"/>
    </source>
</evidence>
<gene>
    <name evidence="6" type="ORF">GCM10022407_40720</name>
</gene>
<keyword evidence="7" id="KW-1185">Reference proteome</keyword>
<comment type="caution">
    <text evidence="6">The sequence shown here is derived from an EMBL/GenBank/DDBJ whole genome shotgun (WGS) entry which is preliminary data.</text>
</comment>
<dbReference type="PANTHER" id="PTHR43280">
    <property type="entry name" value="ARAC-FAMILY TRANSCRIPTIONAL REGULATOR"/>
    <property type="match status" value="1"/>
</dbReference>
<dbReference type="EMBL" id="BAABDI010000047">
    <property type="protein sequence ID" value="GAA3992156.1"/>
    <property type="molecule type" value="Genomic_DNA"/>
</dbReference>
<dbReference type="InterPro" id="IPR018060">
    <property type="entry name" value="HTH_AraC"/>
</dbReference>
<feature type="domain" description="HTH araC/xylS-type" evidence="5">
    <location>
        <begin position="115"/>
        <end position="194"/>
    </location>
</feature>
<evidence type="ECO:0000313" key="6">
    <source>
        <dbReference type="EMBL" id="GAA3992156.1"/>
    </source>
</evidence>
<dbReference type="Proteomes" id="UP001501556">
    <property type="component" value="Unassembled WGS sequence"/>
</dbReference>
<sequence length="217" mass="23400">MSEHDLPAPPPPSGPGIPNTVLCIKHMVCVRAVRVVRQELAGLGLTVVEVGLGWATVAQMPHQVDWPRLRETLHAARFALLEDPRYRLAEQAGELVDHLLRTQPQTLRHAFSVTLSKLLGVGYPQLSAAFSLATGGTLEHYLVSRRLALARELLETTPLTVNAIARHLGYSSLAHLSGQFRQATGCSPSQYRQRCGASDGHGAGAEPLTKPGSQTAI</sequence>
<keyword evidence="2" id="KW-0238">DNA-binding</keyword>
<evidence type="ECO:0000259" key="5">
    <source>
        <dbReference type="PROSITE" id="PS01124"/>
    </source>
</evidence>
<dbReference type="SMART" id="SM00342">
    <property type="entry name" value="HTH_ARAC"/>
    <property type="match status" value="1"/>
</dbReference>
<dbReference type="PROSITE" id="PS01124">
    <property type="entry name" value="HTH_ARAC_FAMILY_2"/>
    <property type="match status" value="1"/>
</dbReference>
<dbReference type="Gene3D" id="1.10.10.60">
    <property type="entry name" value="Homeodomain-like"/>
    <property type="match status" value="1"/>
</dbReference>
<proteinExistence type="predicted"/>